<evidence type="ECO:0000313" key="3">
    <source>
        <dbReference type="Proteomes" id="UP000425960"/>
    </source>
</evidence>
<dbReference type="Pfam" id="PF11399">
    <property type="entry name" value="DUF3192"/>
    <property type="match status" value="1"/>
</dbReference>
<gene>
    <name evidence="2" type="ORF">DSCO28_05780</name>
</gene>
<dbReference type="EMBL" id="AP021876">
    <property type="protein sequence ID" value="BBO80012.1"/>
    <property type="molecule type" value="Genomic_DNA"/>
</dbReference>
<dbReference type="AlphaFoldDB" id="A0A5K7ZDE3"/>
<dbReference type="Proteomes" id="UP000425960">
    <property type="component" value="Chromosome"/>
</dbReference>
<organism evidence="2 3">
    <name type="scientific">Desulfosarcina ovata subsp. sediminis</name>
    <dbReference type="NCBI Taxonomy" id="885957"/>
    <lineage>
        <taxon>Bacteria</taxon>
        <taxon>Pseudomonadati</taxon>
        <taxon>Thermodesulfobacteriota</taxon>
        <taxon>Desulfobacteria</taxon>
        <taxon>Desulfobacterales</taxon>
        <taxon>Desulfosarcinaceae</taxon>
        <taxon>Desulfosarcina</taxon>
    </lineage>
</organism>
<reference evidence="2 3" key="1">
    <citation type="submission" date="2019-11" db="EMBL/GenBank/DDBJ databases">
        <title>Comparative genomics of hydrocarbon-degrading Desulfosarcina strains.</title>
        <authorList>
            <person name="Watanabe M."/>
            <person name="Kojima H."/>
            <person name="Fukui M."/>
        </authorList>
    </citation>
    <scope>NUCLEOTIDE SEQUENCE [LARGE SCALE GENOMIC DNA]</scope>
    <source>
        <strain evidence="2 3">28bB2T</strain>
    </source>
</reference>
<evidence type="ECO:0000313" key="2">
    <source>
        <dbReference type="EMBL" id="BBO80012.1"/>
    </source>
</evidence>
<sequence length="319" mass="35732">MRIGVMTCAIVVILMGCAHLEIKKNVDGLNTIQAGDTLESILKRLGPPDFSHDISNERKVVYYQTQSSGLSGAPLTEALCTAVALENGRVVAVGEDPSARWTSEENERKRLSEEAERDRLEKERTAAAAQKAEAERREKIIALEKAVKPVPAANAALNLKLYRQLLDLDPQNARYQKKVAYYNNRMARQAKTRHVRARLSAKEKQRIAWEKSREKRNKMLRQYTGNGIAEMAVHDMGGGALYVWVKNISQQIITTHPDHFTLIDRSGQRIPCHSSETLDSVLEPGSISHGKIEYDQKRVPKTLIFENGESGRVAKSFDG</sequence>
<dbReference type="PROSITE" id="PS51257">
    <property type="entry name" value="PROKAR_LIPOPROTEIN"/>
    <property type="match status" value="1"/>
</dbReference>
<dbReference type="InterPro" id="IPR021534">
    <property type="entry name" value="DUF3192"/>
</dbReference>
<accession>A0A5K7ZDE3</accession>
<evidence type="ECO:0000256" key="1">
    <source>
        <dbReference type="SAM" id="MobiDB-lite"/>
    </source>
</evidence>
<feature type="region of interest" description="Disordered" evidence="1">
    <location>
        <begin position="96"/>
        <end position="119"/>
    </location>
</feature>
<protein>
    <submittedName>
        <fullName evidence="2">Uncharacterized protein</fullName>
    </submittedName>
</protein>
<dbReference type="KEGG" id="dov:DSCO28_05780"/>
<name>A0A5K7ZDE3_9BACT</name>
<feature type="compositionally biased region" description="Basic and acidic residues" evidence="1">
    <location>
        <begin position="102"/>
        <end position="119"/>
    </location>
</feature>
<proteinExistence type="predicted"/>
<dbReference type="RefSeq" id="WP_162458743.1">
    <property type="nucleotide sequence ID" value="NZ_AP021876.1"/>
</dbReference>